<sequence>MRDPLPAPVFLITLTTPVAQKLGLTTLPNHIHELLLGYLWYHILLTFISPTLSKLLVPRTYASFSRRTRLNWDMHWVSMVQALFINSAALWVILSDKEREGMDWRGRLWGYTGAQGMVQGFAAGYFLWDLWVSVRFIDVAGVSAAVHAVGALSVTMIGFRPFGNYYGLSFVLYELSTPFLNIHWFCDKLGATGSRLQLYNGIALLVSFFMCRLVWGTYQSVLIYSDIWTALTVGDNQLRGEMMREMGMKGVDGGKCDGRGSDRREGGGVDVTGCGIGELPMWLVSVYLVGNTALSFLNFYWFAQMIKAVRKRFVPRDKQGESRKVKGKVVRETNGFVKKAQ</sequence>
<evidence type="ECO:0000313" key="2">
    <source>
        <dbReference type="Proteomes" id="UP000799755"/>
    </source>
</evidence>
<accession>A0ACB6Q9G6</accession>
<gene>
    <name evidence="1" type="ORF">BDR25DRAFT_298459</name>
</gene>
<evidence type="ECO:0000313" key="1">
    <source>
        <dbReference type="EMBL" id="KAF2463180.1"/>
    </source>
</evidence>
<comment type="caution">
    <text evidence="1">The sequence shown here is derived from an EMBL/GenBank/DDBJ whole genome shotgun (WGS) entry which is preliminary data.</text>
</comment>
<protein>
    <submittedName>
        <fullName evidence="1">DUF887-domain-containing protein</fullName>
    </submittedName>
</protein>
<dbReference type="EMBL" id="MU003553">
    <property type="protein sequence ID" value="KAF2463180.1"/>
    <property type="molecule type" value="Genomic_DNA"/>
</dbReference>
<dbReference type="Proteomes" id="UP000799755">
    <property type="component" value="Unassembled WGS sequence"/>
</dbReference>
<proteinExistence type="predicted"/>
<name>A0ACB6Q9G6_9PLEO</name>
<keyword evidence="2" id="KW-1185">Reference proteome</keyword>
<reference evidence="1" key="1">
    <citation type="journal article" date="2020" name="Stud. Mycol.">
        <title>101 Dothideomycetes genomes: a test case for predicting lifestyles and emergence of pathogens.</title>
        <authorList>
            <person name="Haridas S."/>
            <person name="Albert R."/>
            <person name="Binder M."/>
            <person name="Bloem J."/>
            <person name="Labutti K."/>
            <person name="Salamov A."/>
            <person name="Andreopoulos B."/>
            <person name="Baker S."/>
            <person name="Barry K."/>
            <person name="Bills G."/>
            <person name="Bluhm B."/>
            <person name="Cannon C."/>
            <person name="Castanera R."/>
            <person name="Culley D."/>
            <person name="Daum C."/>
            <person name="Ezra D."/>
            <person name="Gonzalez J."/>
            <person name="Henrissat B."/>
            <person name="Kuo A."/>
            <person name="Liang C."/>
            <person name="Lipzen A."/>
            <person name="Lutzoni F."/>
            <person name="Magnuson J."/>
            <person name="Mondo S."/>
            <person name="Nolan M."/>
            <person name="Ohm R."/>
            <person name="Pangilinan J."/>
            <person name="Park H.-J."/>
            <person name="Ramirez L."/>
            <person name="Alfaro M."/>
            <person name="Sun H."/>
            <person name="Tritt A."/>
            <person name="Yoshinaga Y."/>
            <person name="Zwiers L.-H."/>
            <person name="Turgeon B."/>
            <person name="Goodwin S."/>
            <person name="Spatafora J."/>
            <person name="Crous P."/>
            <person name="Grigoriev I."/>
        </authorList>
    </citation>
    <scope>NUCLEOTIDE SEQUENCE</scope>
    <source>
        <strain evidence="1">ATCC 200398</strain>
    </source>
</reference>
<organism evidence="1 2">
    <name type="scientific">Lindgomyces ingoldianus</name>
    <dbReference type="NCBI Taxonomy" id="673940"/>
    <lineage>
        <taxon>Eukaryota</taxon>
        <taxon>Fungi</taxon>
        <taxon>Dikarya</taxon>
        <taxon>Ascomycota</taxon>
        <taxon>Pezizomycotina</taxon>
        <taxon>Dothideomycetes</taxon>
        <taxon>Pleosporomycetidae</taxon>
        <taxon>Pleosporales</taxon>
        <taxon>Lindgomycetaceae</taxon>
        <taxon>Lindgomyces</taxon>
    </lineage>
</organism>